<evidence type="ECO:0000256" key="1">
    <source>
        <dbReference type="ARBA" id="ARBA00008898"/>
    </source>
</evidence>
<proteinExistence type="inferred from homology"/>
<reference evidence="4 5" key="1">
    <citation type="submission" date="2018-06" db="EMBL/GenBank/DDBJ databases">
        <authorList>
            <consortium name="Pathogen Informatics"/>
            <person name="Doyle S."/>
        </authorList>
    </citation>
    <scope>NUCLEOTIDE SEQUENCE [LARGE SCALE GENOMIC DNA]</scope>
    <source>
        <strain evidence="4 5">NCTC10742</strain>
    </source>
</reference>
<evidence type="ECO:0000256" key="2">
    <source>
        <dbReference type="ARBA" id="ARBA00023002"/>
    </source>
</evidence>
<gene>
    <name evidence="4" type="primary">hsaB_2</name>
    <name evidence="4" type="ORF">NCTC10742_01605</name>
</gene>
<organism evidence="4 5">
    <name type="scientific">Mycolicibacterium gilvum</name>
    <dbReference type="NCBI Taxonomy" id="1804"/>
    <lineage>
        <taxon>Bacteria</taxon>
        <taxon>Bacillati</taxon>
        <taxon>Actinomycetota</taxon>
        <taxon>Actinomycetes</taxon>
        <taxon>Mycobacteriales</taxon>
        <taxon>Mycobacteriaceae</taxon>
        <taxon>Mycolicibacterium</taxon>
    </lineage>
</organism>
<dbReference type="GO" id="GO:0010181">
    <property type="term" value="F:FMN binding"/>
    <property type="evidence" value="ECO:0007669"/>
    <property type="project" value="InterPro"/>
</dbReference>
<accession>A0A378SI58</accession>
<dbReference type="InterPro" id="IPR012349">
    <property type="entry name" value="Split_barrel_FMN-bd"/>
</dbReference>
<dbReference type="SUPFAM" id="SSF50475">
    <property type="entry name" value="FMN-binding split barrel"/>
    <property type="match status" value="1"/>
</dbReference>
<evidence type="ECO:0000259" key="3">
    <source>
        <dbReference type="SMART" id="SM00903"/>
    </source>
</evidence>
<dbReference type="EMBL" id="UGQM01000001">
    <property type="protein sequence ID" value="STZ42393.1"/>
    <property type="molecule type" value="Genomic_DNA"/>
</dbReference>
<dbReference type="InterPro" id="IPR050268">
    <property type="entry name" value="NADH-dep_flavin_reductase"/>
</dbReference>
<name>A0A378SI58_9MYCO</name>
<dbReference type="EC" id="1.5.1.36" evidence="4"/>
<comment type="similarity">
    <text evidence="1">Belongs to the non-flavoprotein flavin reductase family.</text>
</comment>
<feature type="domain" description="Flavin reductase like" evidence="3">
    <location>
        <begin position="19"/>
        <end position="162"/>
    </location>
</feature>
<protein>
    <submittedName>
        <fullName evidence="4">Flavin reductase domain-containing protein</fullName>
        <ecNumber evidence="4">1.5.1.36</ecNumber>
    </submittedName>
</protein>
<dbReference type="PANTHER" id="PTHR30466:SF11">
    <property type="entry name" value="FLAVIN-DEPENDENT MONOOXYGENASE, REDUCTASE SUBUNIT HSAB"/>
    <property type="match status" value="1"/>
</dbReference>
<dbReference type="Pfam" id="PF01613">
    <property type="entry name" value="Flavin_Reduct"/>
    <property type="match status" value="1"/>
</dbReference>
<evidence type="ECO:0000313" key="5">
    <source>
        <dbReference type="Proteomes" id="UP000254291"/>
    </source>
</evidence>
<dbReference type="InterPro" id="IPR002563">
    <property type="entry name" value="Flavin_Rdtase-like_dom"/>
</dbReference>
<dbReference type="RefSeq" id="WP_115326938.1">
    <property type="nucleotide sequence ID" value="NZ_JACKST010000028.1"/>
</dbReference>
<dbReference type="SMART" id="SM00903">
    <property type="entry name" value="Flavin_Reduct"/>
    <property type="match status" value="1"/>
</dbReference>
<dbReference type="AlphaFoldDB" id="A0A378SI58"/>
<dbReference type="GO" id="GO:0042602">
    <property type="term" value="F:riboflavin reductase (NADPH) activity"/>
    <property type="evidence" value="ECO:0007669"/>
    <property type="project" value="TreeGrafter"/>
</dbReference>
<dbReference type="Proteomes" id="UP000254291">
    <property type="component" value="Unassembled WGS sequence"/>
</dbReference>
<dbReference type="GO" id="GO:0036382">
    <property type="term" value="F:flavin reductase (NADH) activity"/>
    <property type="evidence" value="ECO:0007669"/>
    <property type="project" value="UniProtKB-EC"/>
</dbReference>
<dbReference type="Gene3D" id="2.30.110.10">
    <property type="entry name" value="Electron Transport, Fmn-binding Protein, Chain A"/>
    <property type="match status" value="1"/>
</dbReference>
<dbReference type="PANTHER" id="PTHR30466">
    <property type="entry name" value="FLAVIN REDUCTASE"/>
    <property type="match status" value="1"/>
</dbReference>
<evidence type="ECO:0000313" key="4">
    <source>
        <dbReference type="EMBL" id="STZ42393.1"/>
    </source>
</evidence>
<sequence>MTTHPELLVPDPATMRHVLGHFCTGIAVITGHDGVRPLGFACQSVTSVSLEPPYISFCPASTSATWPLIRSTGRLAVNVLAREQRELCAQFATSGGDKFRGVSWSPGHNGSPVLDGTVATIEAELEYEHGAGDHTIVVAHVTGLRAARDTEPLLYFRGAYGGLDASAP</sequence>
<keyword evidence="2 4" id="KW-0560">Oxidoreductase</keyword>